<reference evidence="7 8" key="1">
    <citation type="submission" date="2018-06" db="EMBL/GenBank/DDBJ databases">
        <authorList>
            <consortium name="Pathogen Informatics"/>
            <person name="Doyle S."/>
        </authorList>
    </citation>
    <scope>NUCLEOTIDE SEQUENCE [LARGE SCALE GENOMIC DNA]</scope>
    <source>
        <strain evidence="7 8">NCTC11388</strain>
    </source>
</reference>
<evidence type="ECO:0000256" key="1">
    <source>
        <dbReference type="ARBA" id="ARBA00022722"/>
    </source>
</evidence>
<dbReference type="InterPro" id="IPR008947">
    <property type="entry name" value="PLipase_C/P1_nuclease_dom_sf"/>
</dbReference>
<organism evidence="7 8">
    <name type="scientific">Sphingobacterium spiritivorum</name>
    <name type="common">Flavobacterium spiritivorum</name>
    <dbReference type="NCBI Taxonomy" id="258"/>
    <lineage>
        <taxon>Bacteria</taxon>
        <taxon>Pseudomonadati</taxon>
        <taxon>Bacteroidota</taxon>
        <taxon>Sphingobacteriia</taxon>
        <taxon>Sphingobacteriales</taxon>
        <taxon>Sphingobacteriaceae</taxon>
        <taxon>Sphingobacterium</taxon>
    </lineage>
</organism>
<evidence type="ECO:0000256" key="6">
    <source>
        <dbReference type="ARBA" id="ARBA00023180"/>
    </source>
</evidence>
<dbReference type="PANTHER" id="PTHR33146">
    <property type="entry name" value="ENDONUCLEASE 4"/>
    <property type="match status" value="1"/>
</dbReference>
<dbReference type="GO" id="GO:0046872">
    <property type="term" value="F:metal ion binding"/>
    <property type="evidence" value="ECO:0007669"/>
    <property type="project" value="UniProtKB-KW"/>
</dbReference>
<evidence type="ECO:0000256" key="5">
    <source>
        <dbReference type="ARBA" id="ARBA00023157"/>
    </source>
</evidence>
<keyword evidence="3" id="KW-0255">Endonuclease</keyword>
<proteinExistence type="predicted"/>
<protein>
    <submittedName>
        <fullName evidence="7">S1/P1 Nuclease</fullName>
    </submittedName>
</protein>
<evidence type="ECO:0000313" key="7">
    <source>
        <dbReference type="EMBL" id="SUJ30963.1"/>
    </source>
</evidence>
<dbReference type="Gene3D" id="1.10.575.10">
    <property type="entry name" value="P1 Nuclease"/>
    <property type="match status" value="1"/>
</dbReference>
<dbReference type="GO" id="GO:0006308">
    <property type="term" value="P:DNA catabolic process"/>
    <property type="evidence" value="ECO:0007669"/>
    <property type="project" value="InterPro"/>
</dbReference>
<dbReference type="CDD" id="cd11010">
    <property type="entry name" value="S1-P1_nuclease"/>
    <property type="match status" value="1"/>
</dbReference>
<keyword evidence="6" id="KW-0325">Glycoprotein</keyword>
<dbReference type="Proteomes" id="UP000254893">
    <property type="component" value="Unassembled WGS sequence"/>
</dbReference>
<keyword evidence="5" id="KW-1015">Disulfide bond</keyword>
<dbReference type="InterPro" id="IPR003154">
    <property type="entry name" value="S1/P1nuclease"/>
</dbReference>
<keyword evidence="4" id="KW-0378">Hydrolase</keyword>
<name>A0A380CY08_SPHSI</name>
<dbReference type="AlphaFoldDB" id="A0A380CY08"/>
<dbReference type="RefSeq" id="WP_115171964.1">
    <property type="nucleotide sequence ID" value="NZ_UGYW01000002.1"/>
</dbReference>
<evidence type="ECO:0000313" key="8">
    <source>
        <dbReference type="Proteomes" id="UP000254893"/>
    </source>
</evidence>
<keyword evidence="2" id="KW-0479">Metal-binding</keyword>
<dbReference type="PANTHER" id="PTHR33146:SF26">
    <property type="entry name" value="ENDONUCLEASE 4"/>
    <property type="match status" value="1"/>
</dbReference>
<gene>
    <name evidence="7" type="ORF">NCTC11388_04899</name>
</gene>
<evidence type="ECO:0000256" key="2">
    <source>
        <dbReference type="ARBA" id="ARBA00022723"/>
    </source>
</evidence>
<keyword evidence="1" id="KW-0540">Nuclease</keyword>
<accession>A0A380CY08</accession>
<evidence type="ECO:0000256" key="3">
    <source>
        <dbReference type="ARBA" id="ARBA00022759"/>
    </source>
</evidence>
<dbReference type="GO" id="GO:0016788">
    <property type="term" value="F:hydrolase activity, acting on ester bonds"/>
    <property type="evidence" value="ECO:0007669"/>
    <property type="project" value="InterPro"/>
</dbReference>
<dbReference type="GO" id="GO:0003676">
    <property type="term" value="F:nucleic acid binding"/>
    <property type="evidence" value="ECO:0007669"/>
    <property type="project" value="InterPro"/>
</dbReference>
<dbReference type="GO" id="GO:0004519">
    <property type="term" value="F:endonuclease activity"/>
    <property type="evidence" value="ECO:0007669"/>
    <property type="project" value="UniProtKB-KW"/>
</dbReference>
<dbReference type="EMBL" id="UGYW01000002">
    <property type="protein sequence ID" value="SUJ30963.1"/>
    <property type="molecule type" value="Genomic_DNA"/>
</dbReference>
<dbReference type="SUPFAM" id="SSF48537">
    <property type="entry name" value="Phospholipase C/P1 nuclease"/>
    <property type="match status" value="1"/>
</dbReference>
<dbReference type="Pfam" id="PF02265">
    <property type="entry name" value="S1-P1_nuclease"/>
    <property type="match status" value="1"/>
</dbReference>
<sequence>MEKIIKLLLLLAFFAQTSSVWGWGMTGHRVVTEIAERHLTNKAKKNIAKLIGKQHLAYWANWPDFVKSDHAFDETSPFHYINTEGNLTKEQFATALQQSPDNNIYKQLIRLSADLKAKDKGLTEMQQNLYFLIHLMGDAHQPMHVGRPADLGGNKIEVMWFGKPDNIHRVWDSNLVDYEKYSYTEYANVLDIHTKQENQRLTDGDFASWLYDTHIVANKIYKDVEQNSNLSYRYIYDNKYVVEDALLKGGLRLAKVLNEIFG</sequence>
<evidence type="ECO:0000256" key="4">
    <source>
        <dbReference type="ARBA" id="ARBA00022801"/>
    </source>
</evidence>